<proteinExistence type="predicted"/>
<dbReference type="KEGG" id="cel:CELE_F11D11.7"/>
<dbReference type="CTD" id="184354"/>
<dbReference type="Proteomes" id="UP000001940">
    <property type="component" value="Chromosome V"/>
</dbReference>
<organism evidence="3 4">
    <name type="scientific">Caenorhabditis elegans</name>
    <dbReference type="NCBI Taxonomy" id="6239"/>
    <lineage>
        <taxon>Eukaryota</taxon>
        <taxon>Metazoa</taxon>
        <taxon>Ecdysozoa</taxon>
        <taxon>Nematoda</taxon>
        <taxon>Chromadorea</taxon>
        <taxon>Rhabditida</taxon>
        <taxon>Rhabditina</taxon>
        <taxon>Rhabditomorpha</taxon>
        <taxon>Rhabditoidea</taxon>
        <taxon>Rhabditidae</taxon>
        <taxon>Peloderinae</taxon>
        <taxon>Caenorhabditis</taxon>
    </lineage>
</organism>
<dbReference type="PhylomeDB" id="O62156"/>
<dbReference type="RefSeq" id="NP_507659.1">
    <property type="nucleotide sequence ID" value="NM_075258.1"/>
</dbReference>
<dbReference type="Pfam" id="PF08277">
    <property type="entry name" value="PAN_3"/>
    <property type="match status" value="1"/>
</dbReference>
<accession>O62156</accession>
<dbReference type="PIR" id="T20784">
    <property type="entry name" value="T20784"/>
</dbReference>
<dbReference type="AlphaFoldDB" id="O62156"/>
<dbReference type="WormBase" id="F11D11.7">
    <property type="protein sequence ID" value="CE15798"/>
    <property type="gene ID" value="WBGene00008702"/>
    <property type="gene designation" value="clec-252"/>
</dbReference>
<dbReference type="InterPro" id="IPR016187">
    <property type="entry name" value="CTDL_fold"/>
</dbReference>
<gene>
    <name evidence="3 5" type="primary">clec-252</name>
    <name evidence="3" type="ORF">CELE_F11D11.7</name>
    <name evidence="5" type="ORF">F11D11.7</name>
</gene>
<evidence type="ECO:0000313" key="3">
    <source>
        <dbReference type="EMBL" id="CAB04102.1"/>
    </source>
</evidence>
<sequence length="244" mass="28182">MRLLLIFFYFSTFLFPLSTSDLKMIKIFGYTDILQLQNFENVQSCIDGCFEQPNCLAVHFKSVCSHYFVNNYSVTVVESDRSEEHYVAIKTELPEATCPASYKDIKYSVTSDSGDIYSWKKTDNGWSYRQCNFGWKRFQKTDTLVMCVKVMVDQVTQQVAKEKCIERGAVLARIETPEECKWKQDIVANKYFEKGIWIDGRAASGTRIESCDDKFPELVSYETSAGDCLYTAAFRHSGYFYDII</sequence>
<feature type="signal peptide" evidence="1">
    <location>
        <begin position="1"/>
        <end position="19"/>
    </location>
</feature>
<dbReference type="SMART" id="SM00605">
    <property type="entry name" value="CW"/>
    <property type="match status" value="1"/>
</dbReference>
<name>O62156_CAEEL</name>
<dbReference type="AGR" id="WB:WBGene00008702"/>
<reference evidence="3 4" key="1">
    <citation type="journal article" date="1998" name="Science">
        <title>Genome sequence of the nematode C. elegans: a platform for investigating biology.</title>
        <authorList>
            <consortium name="The C. elegans sequencing consortium"/>
            <person name="Sulson J.E."/>
            <person name="Waterston R."/>
        </authorList>
    </citation>
    <scope>NUCLEOTIDE SEQUENCE [LARGE SCALE GENOMIC DNA]</scope>
    <source>
        <strain evidence="3 4">Bristol N2</strain>
    </source>
</reference>
<dbReference type="Bgee" id="WBGene00008702">
    <property type="expression patterns" value="Expressed in multicellular organism and 1 other cell type or tissue"/>
</dbReference>
<evidence type="ECO:0000256" key="1">
    <source>
        <dbReference type="SAM" id="SignalP"/>
    </source>
</evidence>
<dbReference type="HOGENOM" id="CLU_078891_0_0_1"/>
<keyword evidence="1" id="KW-0732">Signal</keyword>
<dbReference type="eggNOG" id="KOG4297">
    <property type="taxonomic scope" value="Eukaryota"/>
</dbReference>
<dbReference type="GeneID" id="184354"/>
<dbReference type="PANTHER" id="PTHR47629">
    <property type="entry name" value="C-TYPE LECTIN-RELATED"/>
    <property type="match status" value="1"/>
</dbReference>
<protein>
    <submittedName>
        <fullName evidence="3">PAN-3 domain-containing protein</fullName>
    </submittedName>
</protein>
<dbReference type="PaxDb" id="6239-F11D11.7"/>
<feature type="chain" id="PRO_5004159990" evidence="1">
    <location>
        <begin position="20"/>
        <end position="244"/>
    </location>
</feature>
<dbReference type="CDD" id="cd00037">
    <property type="entry name" value="CLECT"/>
    <property type="match status" value="1"/>
</dbReference>
<dbReference type="EMBL" id="BX284605">
    <property type="protein sequence ID" value="CAB04102.1"/>
    <property type="molecule type" value="Genomic_DNA"/>
</dbReference>
<feature type="domain" description="PAN-3" evidence="2">
    <location>
        <begin position="5"/>
        <end position="128"/>
    </location>
</feature>
<evidence type="ECO:0000313" key="4">
    <source>
        <dbReference type="Proteomes" id="UP000001940"/>
    </source>
</evidence>
<dbReference type="SUPFAM" id="SSF56436">
    <property type="entry name" value="C-type lectin-like"/>
    <property type="match status" value="1"/>
</dbReference>
<dbReference type="InterPro" id="IPR016186">
    <property type="entry name" value="C-type_lectin-like/link_sf"/>
</dbReference>
<dbReference type="InParanoid" id="O62156"/>
<dbReference type="InterPro" id="IPR006583">
    <property type="entry name" value="PAN-3_domain"/>
</dbReference>
<evidence type="ECO:0000313" key="5">
    <source>
        <dbReference type="WormBase" id="F11D11.7"/>
    </source>
</evidence>
<dbReference type="UCSC" id="F11D11.7">
    <property type="organism name" value="c. elegans"/>
</dbReference>
<dbReference type="Gene3D" id="3.10.100.10">
    <property type="entry name" value="Mannose-Binding Protein A, subunit A"/>
    <property type="match status" value="1"/>
</dbReference>
<dbReference type="SMR" id="O62156"/>
<dbReference type="PANTHER" id="PTHR47629:SF13">
    <property type="entry name" value="CW DOMAIN-CONTAINING PROTEIN-RELATED"/>
    <property type="match status" value="1"/>
</dbReference>
<keyword evidence="4" id="KW-1185">Reference proteome</keyword>
<dbReference type="OMA" id="QARPENC"/>
<evidence type="ECO:0000259" key="2">
    <source>
        <dbReference type="SMART" id="SM00605"/>
    </source>
</evidence>